<dbReference type="EMBL" id="JAGTXO010000025">
    <property type="protein sequence ID" value="KAG8461547.1"/>
    <property type="molecule type" value="Genomic_DNA"/>
</dbReference>
<dbReference type="PROSITE" id="PS01032">
    <property type="entry name" value="PPM_1"/>
    <property type="match status" value="1"/>
</dbReference>
<evidence type="ECO:0000256" key="2">
    <source>
        <dbReference type="ARBA" id="ARBA00022801"/>
    </source>
</evidence>
<dbReference type="OMA" id="KPRIAFC"/>
<evidence type="ECO:0000256" key="5">
    <source>
        <dbReference type="SAM" id="Phobius"/>
    </source>
</evidence>
<dbReference type="CDD" id="cd00143">
    <property type="entry name" value="PP2Cc"/>
    <property type="match status" value="1"/>
</dbReference>
<name>A0A8J5XD83_DIALT</name>
<evidence type="ECO:0000256" key="3">
    <source>
        <dbReference type="ARBA" id="ARBA00022912"/>
    </source>
</evidence>
<dbReference type="InterPro" id="IPR000222">
    <property type="entry name" value="PP2C_BS"/>
</dbReference>
<keyword evidence="3 4" id="KW-0904">Protein phosphatase</keyword>
<dbReference type="Pfam" id="PF00481">
    <property type="entry name" value="PP2C"/>
    <property type="match status" value="1"/>
</dbReference>
<gene>
    <name evidence="7" type="ORF">KFE25_001151</name>
</gene>
<evidence type="ECO:0000256" key="4">
    <source>
        <dbReference type="RuleBase" id="RU003465"/>
    </source>
</evidence>
<dbReference type="SMART" id="SM00331">
    <property type="entry name" value="PP2C_SIG"/>
    <property type="match status" value="1"/>
</dbReference>
<dbReference type="PROSITE" id="PS51746">
    <property type="entry name" value="PPM_2"/>
    <property type="match status" value="1"/>
</dbReference>
<dbReference type="SMART" id="SM00332">
    <property type="entry name" value="PP2Cc"/>
    <property type="match status" value="1"/>
</dbReference>
<reference evidence="7" key="1">
    <citation type="submission" date="2021-05" db="EMBL/GenBank/DDBJ databases">
        <title>The genome of the haptophyte Pavlova lutheri (Diacronema luteri, Pavlovales) - a model for lipid biosynthesis in eukaryotic algae.</title>
        <authorList>
            <person name="Hulatt C.J."/>
            <person name="Posewitz M.C."/>
        </authorList>
    </citation>
    <scope>NUCLEOTIDE SEQUENCE</scope>
    <source>
        <strain evidence="7">NIVA-4/92</strain>
    </source>
</reference>
<sequence>MEVARLVRTGLLVGLVGAIIHLTSSVVSPIVPFFVIGLLYFLMQIPGGPGPERTPPLFDEQTLGSGLGFGVAAVQGGRPYMEDMYQVVTFNAEDGTSAGSTSKNGAGLNNTAVSSPAADTLGLLNFFAVYDGHGGKLAAQYVHKHLVPRIVSALEQNVSVEAAALDDGSSVLGKSLREGFLQADEAFIRGAAKLGLSDGSTAIAALLQRNGVLTVANVGDSRCALVRKDGSCVALSSDHKPNRPDEKARVCAAGGWVVHQGCWRVAGDLAVSRAFGDRHLKRYGVCADPELTRFTLGPGDSYLLLATDGLWDVVKEPACGQVLSKCSSALEGAKALCTLALRRGSGDNISVLIIDLNKFAASASLSGCGQRESAPAAAVAAHGAVTKRSATGNGTHG</sequence>
<dbReference type="GO" id="GO:0004722">
    <property type="term" value="F:protein serine/threonine phosphatase activity"/>
    <property type="evidence" value="ECO:0007669"/>
    <property type="project" value="InterPro"/>
</dbReference>
<keyword evidence="8" id="KW-1185">Reference proteome</keyword>
<dbReference type="AlphaFoldDB" id="A0A8J5XD83"/>
<dbReference type="Proteomes" id="UP000751190">
    <property type="component" value="Unassembled WGS sequence"/>
</dbReference>
<dbReference type="Gene3D" id="3.60.40.10">
    <property type="entry name" value="PPM-type phosphatase domain"/>
    <property type="match status" value="1"/>
</dbReference>
<comment type="caution">
    <text evidence="7">The sequence shown here is derived from an EMBL/GenBank/DDBJ whole genome shotgun (WGS) entry which is preliminary data.</text>
</comment>
<accession>A0A8J5XD83</accession>
<keyword evidence="5" id="KW-0812">Transmembrane</keyword>
<evidence type="ECO:0000313" key="7">
    <source>
        <dbReference type="EMBL" id="KAG8461547.1"/>
    </source>
</evidence>
<keyword evidence="5" id="KW-0472">Membrane</keyword>
<evidence type="ECO:0000256" key="1">
    <source>
        <dbReference type="ARBA" id="ARBA00022723"/>
    </source>
</evidence>
<dbReference type="OrthoDB" id="10264738at2759"/>
<dbReference type="GO" id="GO:0046872">
    <property type="term" value="F:metal ion binding"/>
    <property type="evidence" value="ECO:0007669"/>
    <property type="project" value="UniProtKB-KW"/>
</dbReference>
<evidence type="ECO:0000313" key="8">
    <source>
        <dbReference type="Proteomes" id="UP000751190"/>
    </source>
</evidence>
<protein>
    <recommendedName>
        <fullName evidence="6">PPM-type phosphatase domain-containing protein</fullName>
    </recommendedName>
</protein>
<keyword evidence="5" id="KW-1133">Transmembrane helix</keyword>
<keyword evidence="1" id="KW-0479">Metal-binding</keyword>
<evidence type="ECO:0000259" key="6">
    <source>
        <dbReference type="PROSITE" id="PS51746"/>
    </source>
</evidence>
<comment type="similarity">
    <text evidence="4">Belongs to the PP2C family.</text>
</comment>
<keyword evidence="2 4" id="KW-0378">Hydrolase</keyword>
<feature type="domain" description="PPM-type phosphatase" evidence="6">
    <location>
        <begin position="68"/>
        <end position="356"/>
    </location>
</feature>
<dbReference type="InterPro" id="IPR036457">
    <property type="entry name" value="PPM-type-like_dom_sf"/>
</dbReference>
<proteinExistence type="inferred from homology"/>
<dbReference type="PANTHER" id="PTHR47992">
    <property type="entry name" value="PROTEIN PHOSPHATASE"/>
    <property type="match status" value="1"/>
</dbReference>
<dbReference type="InterPro" id="IPR001932">
    <property type="entry name" value="PPM-type_phosphatase-like_dom"/>
</dbReference>
<organism evidence="7 8">
    <name type="scientific">Diacronema lutheri</name>
    <name type="common">Unicellular marine alga</name>
    <name type="synonym">Monochrysis lutheri</name>
    <dbReference type="NCBI Taxonomy" id="2081491"/>
    <lineage>
        <taxon>Eukaryota</taxon>
        <taxon>Haptista</taxon>
        <taxon>Haptophyta</taxon>
        <taxon>Pavlovophyceae</taxon>
        <taxon>Pavlovales</taxon>
        <taxon>Pavlovaceae</taxon>
        <taxon>Diacronema</taxon>
    </lineage>
</organism>
<dbReference type="SUPFAM" id="SSF81606">
    <property type="entry name" value="PP2C-like"/>
    <property type="match status" value="1"/>
</dbReference>
<feature type="transmembrane region" description="Helical" evidence="5">
    <location>
        <begin position="12"/>
        <end position="43"/>
    </location>
</feature>
<dbReference type="InterPro" id="IPR015655">
    <property type="entry name" value="PP2C"/>
</dbReference>